<feature type="region of interest" description="Disordered" evidence="4">
    <location>
        <begin position="853"/>
        <end position="1013"/>
    </location>
</feature>
<feature type="compositionally biased region" description="Polar residues" evidence="4">
    <location>
        <begin position="925"/>
        <end position="956"/>
    </location>
</feature>
<feature type="compositionally biased region" description="Basic and acidic residues" evidence="4">
    <location>
        <begin position="167"/>
        <end position="181"/>
    </location>
</feature>
<feature type="compositionally biased region" description="Basic and acidic residues" evidence="4">
    <location>
        <begin position="491"/>
        <end position="506"/>
    </location>
</feature>
<feature type="region of interest" description="Disordered" evidence="4">
    <location>
        <begin position="780"/>
        <end position="822"/>
    </location>
</feature>
<feature type="compositionally biased region" description="Acidic residues" evidence="4">
    <location>
        <begin position="1075"/>
        <end position="1090"/>
    </location>
</feature>
<evidence type="ECO:0000256" key="2">
    <source>
        <dbReference type="ARBA" id="ARBA00040540"/>
    </source>
</evidence>
<feature type="region of interest" description="Disordered" evidence="4">
    <location>
        <begin position="1075"/>
        <end position="1096"/>
    </location>
</feature>
<feature type="region of interest" description="Disordered" evidence="4">
    <location>
        <begin position="134"/>
        <end position="644"/>
    </location>
</feature>
<comment type="similarity">
    <text evidence="1">Belongs to the PIH1 family.</text>
</comment>
<evidence type="ECO:0000313" key="7">
    <source>
        <dbReference type="EMBL" id="SPP82094.1"/>
    </source>
</evidence>
<dbReference type="GO" id="GO:0097255">
    <property type="term" value="C:R2TP complex"/>
    <property type="evidence" value="ECO:0007669"/>
    <property type="project" value="TreeGrafter"/>
</dbReference>
<dbReference type="EMBL" id="OUUW01000006">
    <property type="protein sequence ID" value="SPP82094.1"/>
    <property type="molecule type" value="Genomic_DNA"/>
</dbReference>
<feature type="compositionally biased region" description="Basic and acidic residues" evidence="4">
    <location>
        <begin position="866"/>
        <end position="880"/>
    </location>
</feature>
<feature type="compositionally biased region" description="Basic and acidic residues" evidence="4">
    <location>
        <begin position="283"/>
        <end position="297"/>
    </location>
</feature>
<gene>
    <name evidence="7" type="ORF">DGUA_6G013904</name>
</gene>
<feature type="compositionally biased region" description="Acidic residues" evidence="4">
    <location>
        <begin position="791"/>
        <end position="800"/>
    </location>
</feature>
<dbReference type="OMA" id="DFNRPNR"/>
<feature type="compositionally biased region" description="Polar residues" evidence="4">
    <location>
        <begin position="899"/>
        <end position="911"/>
    </location>
</feature>
<dbReference type="InterPro" id="IPR050734">
    <property type="entry name" value="PIH1/Kintoun_subfamily"/>
</dbReference>
<name>A0A3B0JI58_DROGU</name>
<evidence type="ECO:0000256" key="1">
    <source>
        <dbReference type="ARBA" id="ARBA00008511"/>
    </source>
</evidence>
<feature type="compositionally biased region" description="Polar residues" evidence="4">
    <location>
        <begin position="972"/>
        <end position="983"/>
    </location>
</feature>
<protein>
    <recommendedName>
        <fullName evidence="2">PIH1 domain-containing protein 1</fullName>
    </recommendedName>
</protein>
<dbReference type="OrthoDB" id="7865757at2759"/>
<dbReference type="GO" id="GO:1990904">
    <property type="term" value="C:ribonucleoprotein complex"/>
    <property type="evidence" value="ECO:0007669"/>
    <property type="project" value="TreeGrafter"/>
</dbReference>
<proteinExistence type="inferred from homology"/>
<evidence type="ECO:0000259" key="6">
    <source>
        <dbReference type="Pfam" id="PF18201"/>
    </source>
</evidence>
<dbReference type="PANTHER" id="PTHR22997">
    <property type="entry name" value="PIH1 DOMAIN-CONTAINING PROTEIN 1"/>
    <property type="match status" value="1"/>
</dbReference>
<sequence length="1548" mass="176337">MSRRTNFIDGNDSFRDQNLRFVRNEFEDNMNQFFGGANPSDNTQQQQQAPPRDALIVQPTPDGHVLDTRRQFLRQLGASPKMAHALAVRTLEVPNFDLLHFQRRRYRLSVELGDSRQPDVDAVVLQSIGTLLEKSKANRNQSRPRTPSPPRNINWHNSRDISPQQIERSRPRTRNDEDNIRGRPRGAPVPRENLPSGPRNEVTSPARRDDFIPSPRMNVPQGRRNDVPPGRRDVPQVRKDDSPTGPRMNVPQGRRNDVPPARRDAPAARRNDASPAPRMNFPEGRRNDASPGRRNDSPRMNLTQSRKAVVPPGRSDAVPPANVPQGRRNDAPVGRRAGFSSGPNANVPPARRNDRSDASPVAARVNLGRKDATPSIPTENIPLGGRAPAAPPGPRAAIPTVPVAAVPPRGKTTAGPRKTVPPARLEPFPAVGRTQAGPQHPSEVAPAVRGKPGPPMRRKPGLGKPGAAGPGRGPPMQGKPSGPTIRGKPGPPDRRNNSQGPGREKAVPQGRRPTVRRDNSQEFVEHERSPPHFGGARNDSYPNNRPDRYPNNRNENFEMNNRGMDEEFCDQRDFNDPRFNHAQRGPGPDNFLVNQRQNIDHDDDDDDDDFQRQPPAPFMGHPNTELFDSEPNFGGQQQQSRNMGGRPQIGKNYQRIFHNDQVTILRTDLVDRNVRHFDRNQDNFGPNDRDFEGNFRHRELRFNDARDGRQFMDEERFRGQQQVDNFGEQNKNWRFNNFDNNLERNDPHNRDVRFNFNNEPNDRDLRFNFSSDDRDAYRLEREPNDRNDQGFIDDIDDIDDSGPGPYQSNQHRFSGGDHRFENDRDFDRQQLEFDGNFNQSNDQQEFDTFRNDFQPNQYQDNFDFDFQDRGDRRSLDRGNERSGYGYRNTNAHNQERNTARNINSGGSNQARQGPRNVNAVGPNQKRINSSANRAGNAPRNTYPSARASGTNPSTITAKGDKNTFAANPVASAANQEASTSMQTRIMPGKPPEANPRAGQKRVAGDAPQPTVGVAAKRRKTIKGKCFNIGGKKLPYVVFDGKLPQAEEESYAVTFFEQIPNYNTNVFATEDGIVVEEPDNGDDSSDSEVELPETTKGSGRYFSKSKIQKGLRNEWTALYRNNNYKDWHNWWTDYKWCGHEINKVLEKFDNRNLQNRFLPLYKTKTTEEVVNRVFQLGNLGLEKNTFHVQRNMRAIFMLMNETFLTKLQIQQIEKLENLIRRVPNHLWLYKLRSMVFLWSKYKQILKDQPKNISKTSLNGYAKKWKTPMFHWLAKQAFDELKAISFCVKSFKVNSNEKFFINVCQAPEVPAPEDVTEEELIAILESPTPGSFRVPMSISDPRQTKDRSNKTVDVCDIAINPQFLVKLQKSQLFKNFFQQLSAEALSEKYNVQISMEKTIILNNRKFMGTLVSHRVRNADVKHVQSVTGNPAAVEGAKDKQAPSKLIQEIDAKHAAEIRKSRQREELQYKLRAQIRDEAVHEILAEIYLPNCVSSHEVNLDVGEDRILVESKKHGYLFDKFVNYRLQQDRARALFDKTSKMLQVRIPVFSQ</sequence>
<dbReference type="InterPro" id="IPR012981">
    <property type="entry name" value="PIH1_N"/>
</dbReference>
<dbReference type="InterPro" id="IPR041442">
    <property type="entry name" value="PIH1D1/2/3_CS-like"/>
</dbReference>
<dbReference type="Pfam" id="PF08190">
    <property type="entry name" value="PIH1"/>
    <property type="match status" value="1"/>
</dbReference>
<feature type="compositionally biased region" description="Polar residues" evidence="4">
    <location>
        <begin position="154"/>
        <end position="166"/>
    </location>
</feature>
<organism evidence="7 8">
    <name type="scientific">Drosophila guanche</name>
    <name type="common">Fruit fly</name>
    <dbReference type="NCBI Taxonomy" id="7266"/>
    <lineage>
        <taxon>Eukaryota</taxon>
        <taxon>Metazoa</taxon>
        <taxon>Ecdysozoa</taxon>
        <taxon>Arthropoda</taxon>
        <taxon>Hexapoda</taxon>
        <taxon>Insecta</taxon>
        <taxon>Pterygota</taxon>
        <taxon>Neoptera</taxon>
        <taxon>Endopterygota</taxon>
        <taxon>Diptera</taxon>
        <taxon>Brachycera</taxon>
        <taxon>Muscomorpha</taxon>
        <taxon>Ephydroidea</taxon>
        <taxon>Drosophilidae</taxon>
        <taxon>Drosophila</taxon>
        <taxon>Sophophora</taxon>
    </lineage>
</organism>
<evidence type="ECO:0000259" key="5">
    <source>
        <dbReference type="Pfam" id="PF08190"/>
    </source>
</evidence>
<dbReference type="GO" id="GO:0005737">
    <property type="term" value="C:cytoplasm"/>
    <property type="evidence" value="ECO:0007669"/>
    <property type="project" value="TreeGrafter"/>
</dbReference>
<evidence type="ECO:0000256" key="4">
    <source>
        <dbReference type="SAM" id="MobiDB-lite"/>
    </source>
</evidence>
<feature type="domain" description="PIH1D1/2/3 CS-like" evidence="6">
    <location>
        <begin position="1463"/>
        <end position="1546"/>
    </location>
</feature>
<accession>A0A3B0JI58</accession>
<feature type="compositionally biased region" description="Basic and acidic residues" evidence="4">
    <location>
        <begin position="515"/>
        <end position="530"/>
    </location>
</feature>
<feature type="domain" description="PIH1 N-terminal" evidence="5">
    <location>
        <begin position="1283"/>
        <end position="1419"/>
    </location>
</feature>
<feature type="compositionally biased region" description="Low complexity" evidence="4">
    <location>
        <begin position="395"/>
        <end position="408"/>
    </location>
</feature>
<dbReference type="Pfam" id="PF18201">
    <property type="entry name" value="PIH1_CS"/>
    <property type="match status" value="1"/>
</dbReference>
<feature type="compositionally biased region" description="Basic and acidic residues" evidence="4">
    <location>
        <begin position="563"/>
        <end position="579"/>
    </location>
</feature>
<evidence type="ECO:0000256" key="3">
    <source>
        <dbReference type="ARBA" id="ARBA00046233"/>
    </source>
</evidence>
<dbReference type="GO" id="GO:0006364">
    <property type="term" value="P:rRNA processing"/>
    <property type="evidence" value="ECO:0007669"/>
    <property type="project" value="TreeGrafter"/>
</dbReference>
<dbReference type="STRING" id="7266.A0A3B0JI58"/>
<feature type="compositionally biased region" description="Basic and acidic residues" evidence="4">
    <location>
        <begin position="254"/>
        <end position="272"/>
    </location>
</feature>
<comment type="function">
    <text evidence="3">Involved in the assembly of C/D box small nucleolar ribonucleoprotein (snoRNP) particles. Recruits the SWI/SNF complex to the core promoter of rRNA genes and enhances pre-rRNA transcription. Mediates interaction of TELO2 with the R2TP complex which is necessary for the stability of MTOR and SMG1. Positively regulates the assembly and activity of the mTORC1 complex.</text>
</comment>
<reference evidence="8" key="1">
    <citation type="submission" date="2018-01" db="EMBL/GenBank/DDBJ databases">
        <authorList>
            <person name="Alioto T."/>
            <person name="Alioto T."/>
        </authorList>
    </citation>
    <scope>NUCLEOTIDE SEQUENCE [LARGE SCALE GENOMIC DNA]</scope>
</reference>
<feature type="compositionally biased region" description="Basic and acidic residues" evidence="4">
    <location>
        <begin position="223"/>
        <end position="242"/>
    </location>
</feature>
<dbReference type="GO" id="GO:0000492">
    <property type="term" value="P:box C/D snoRNP assembly"/>
    <property type="evidence" value="ECO:0007669"/>
    <property type="project" value="TreeGrafter"/>
</dbReference>
<feature type="compositionally biased region" description="Low complexity" evidence="4">
    <location>
        <begin position="551"/>
        <end position="562"/>
    </location>
</feature>
<dbReference type="Proteomes" id="UP000268350">
    <property type="component" value="Unassembled WGS sequence"/>
</dbReference>
<evidence type="ECO:0000313" key="8">
    <source>
        <dbReference type="Proteomes" id="UP000268350"/>
    </source>
</evidence>
<dbReference type="PANTHER" id="PTHR22997:SF0">
    <property type="entry name" value="PIH1 DOMAIN-CONTAINING PROTEIN 1"/>
    <property type="match status" value="1"/>
</dbReference>
<keyword evidence="8" id="KW-1185">Reference proteome</keyword>